<dbReference type="InterPro" id="IPR008878">
    <property type="entry name" value="Transposase_IS66_Orf2"/>
</dbReference>
<gene>
    <name evidence="1" type="ORF">BSL82_10395</name>
</gene>
<dbReference type="Pfam" id="PF05717">
    <property type="entry name" value="TnpB_IS66"/>
    <property type="match status" value="1"/>
</dbReference>
<accession>A0A1L3ZVM9</accession>
<dbReference type="RefSeq" id="WP_072597430.1">
    <property type="nucleotide sequence ID" value="NZ_CP018221.1"/>
</dbReference>
<proteinExistence type="predicted"/>
<dbReference type="OrthoDB" id="9801450at2"/>
<reference evidence="2" key="1">
    <citation type="submission" date="2016-11" db="EMBL/GenBank/DDBJ databases">
        <title>Complete Genome Sequence of alachlor-degrading Sphingomonas sp. strain JJ-A5.</title>
        <authorList>
            <person name="Lee H."/>
            <person name="Ka J.-O."/>
        </authorList>
    </citation>
    <scope>NUCLEOTIDE SEQUENCE [LARGE SCALE GENOMIC DNA]</scope>
    <source>
        <strain evidence="2">JJ-A5</strain>
    </source>
</reference>
<keyword evidence="2" id="KW-1185">Reference proteome</keyword>
<dbReference type="PANTHER" id="PTHR36455">
    <property type="match status" value="1"/>
</dbReference>
<dbReference type="Proteomes" id="UP000182063">
    <property type="component" value="Chromosome"/>
</dbReference>
<dbReference type="STRING" id="1921510.BSL82_10395"/>
<dbReference type="EMBL" id="CP018221">
    <property type="protein sequence ID" value="API59677.1"/>
    <property type="molecule type" value="Genomic_DNA"/>
</dbReference>
<dbReference type="PANTHER" id="PTHR36455:SF1">
    <property type="entry name" value="BLR8292 PROTEIN"/>
    <property type="match status" value="1"/>
</dbReference>
<evidence type="ECO:0000313" key="1">
    <source>
        <dbReference type="EMBL" id="API59677.1"/>
    </source>
</evidence>
<dbReference type="NCBIfam" id="NF033819">
    <property type="entry name" value="IS66_TnpB"/>
    <property type="match status" value="1"/>
</dbReference>
<dbReference type="AlphaFoldDB" id="A0A1L3ZVM9"/>
<evidence type="ECO:0000313" key="2">
    <source>
        <dbReference type="Proteomes" id="UP000182063"/>
    </source>
</evidence>
<organism evidence="1 2">
    <name type="scientific">Tardibacter chloracetimidivorans</name>
    <dbReference type="NCBI Taxonomy" id="1921510"/>
    <lineage>
        <taxon>Bacteria</taxon>
        <taxon>Pseudomonadati</taxon>
        <taxon>Pseudomonadota</taxon>
        <taxon>Alphaproteobacteria</taxon>
        <taxon>Sphingomonadales</taxon>
        <taxon>Sphingomonadaceae</taxon>
        <taxon>Tardibacter</taxon>
    </lineage>
</organism>
<sequence length="115" mass="12698">MISFPSGARIWLALGVTDMRFGMPGLMRLVQHGLGHEVMAGDMFVFRGRQGSLCKILWTDALGVNLYAKRLEEGHFVWPSAKEGVISISASALACLLDGIEWRKPQARWRPTAVG</sequence>
<protein>
    <submittedName>
        <fullName evidence="1">Transposase</fullName>
    </submittedName>
</protein>
<name>A0A1L3ZVM9_9SPHN</name>
<dbReference type="KEGG" id="sphj:BSL82_10395"/>